<evidence type="ECO:0000259" key="1">
    <source>
        <dbReference type="Pfam" id="PF12682"/>
    </source>
</evidence>
<dbReference type="HOGENOM" id="CLU_068890_1_1_9"/>
<keyword evidence="3" id="KW-1185">Reference proteome</keyword>
<dbReference type="GO" id="GO:0010181">
    <property type="term" value="F:FMN binding"/>
    <property type="evidence" value="ECO:0007669"/>
    <property type="project" value="InterPro"/>
</dbReference>
<sequence length="157" mass="17164">MKKALVAYFSASGVTAKLAEQLASAIGADLHQIQPETPYTKADLNWMDQQSRSSVECHNKACRPAIANKLEHPEAYDTIFVGFPIWWYVAPNIINTFLEQYDWTGKTIIPFATSGGSGMGKTNQELAPSCPGALLKEGRVLSPYSSKQALEAWANAL</sequence>
<evidence type="ECO:0000313" key="2">
    <source>
        <dbReference type="EMBL" id="CBL18166.1"/>
    </source>
</evidence>
<dbReference type="Gene3D" id="3.40.50.360">
    <property type="match status" value="1"/>
</dbReference>
<reference evidence="2" key="1">
    <citation type="submission" date="2010-03" db="EMBL/GenBank/DDBJ databases">
        <title>The genome sequence of Ruminococcus sp. 18P13.</title>
        <authorList>
            <consortium name="metaHIT consortium -- http://www.metahit.eu/"/>
            <person name="Pajon A."/>
            <person name="Turner K."/>
            <person name="Parkhill J."/>
            <person name="Bernalier A."/>
        </authorList>
    </citation>
    <scope>NUCLEOTIDE SEQUENCE [LARGE SCALE GENOMIC DNA]</scope>
    <source>
        <strain evidence="2">Type strain: 18P13</strain>
    </source>
</reference>
<dbReference type="EMBL" id="FP929052">
    <property type="protein sequence ID" value="CBL18166.1"/>
    <property type="molecule type" value="Genomic_DNA"/>
</dbReference>
<dbReference type="Proteomes" id="UP000007054">
    <property type="component" value="Chromosome"/>
</dbReference>
<dbReference type="InterPro" id="IPR029039">
    <property type="entry name" value="Flavoprotein-like_sf"/>
</dbReference>
<dbReference type="NCBIfam" id="NF005501">
    <property type="entry name" value="PRK07116.1"/>
    <property type="match status" value="1"/>
</dbReference>
<dbReference type="BioCyc" id="RCHA213810:RUM_RS10435-MONOMER"/>
<dbReference type="SUPFAM" id="SSF52218">
    <property type="entry name" value="Flavoproteins"/>
    <property type="match status" value="1"/>
</dbReference>
<name>D4LEX1_RUMC1</name>
<dbReference type="InterPro" id="IPR008254">
    <property type="entry name" value="Flavodoxin/NO_synth"/>
</dbReference>
<accession>D4LEX1</accession>
<gene>
    <name evidence="2" type="ordered locus">RUM_21500</name>
</gene>
<dbReference type="KEGG" id="rch:RUM_21500"/>
<feature type="domain" description="Flavodoxin-like" evidence="1">
    <location>
        <begin position="3"/>
        <end position="155"/>
    </location>
</feature>
<dbReference type="PANTHER" id="PTHR39201:SF1">
    <property type="entry name" value="FLAVODOXIN-LIKE DOMAIN-CONTAINING PROTEIN"/>
    <property type="match status" value="1"/>
</dbReference>
<dbReference type="PATRIC" id="fig|213810.4.peg.2038"/>
<protein>
    <submittedName>
        <fullName evidence="2">NADPH-dependent FMN reductase</fullName>
    </submittedName>
</protein>
<dbReference type="Pfam" id="PF12682">
    <property type="entry name" value="Flavodoxin_4"/>
    <property type="match status" value="1"/>
</dbReference>
<dbReference type="GeneID" id="83156808"/>
<evidence type="ECO:0000313" key="3">
    <source>
        <dbReference type="Proteomes" id="UP000007054"/>
    </source>
</evidence>
<reference evidence="2" key="2">
    <citation type="submission" date="2010-03" db="EMBL/GenBank/DDBJ databases">
        <authorList>
            <person name="Pajon A."/>
        </authorList>
    </citation>
    <scope>NUCLEOTIDE SEQUENCE</scope>
    <source>
        <strain evidence="2">Type strain: 18P13</strain>
    </source>
</reference>
<dbReference type="RefSeq" id="WP_015559072.1">
    <property type="nucleotide sequence ID" value="NC_021039.1"/>
</dbReference>
<dbReference type="GO" id="GO:0016651">
    <property type="term" value="F:oxidoreductase activity, acting on NAD(P)H"/>
    <property type="evidence" value="ECO:0007669"/>
    <property type="project" value="UniProtKB-ARBA"/>
</dbReference>
<dbReference type="STRING" id="213810.RUM_21500"/>
<organism evidence="2 3">
    <name type="scientific">Ruminococcus champanellensis (strain DSM 18848 / JCM 17042 / KCTC 15320 / 18P13)</name>
    <dbReference type="NCBI Taxonomy" id="213810"/>
    <lineage>
        <taxon>Bacteria</taxon>
        <taxon>Bacillati</taxon>
        <taxon>Bacillota</taxon>
        <taxon>Clostridia</taxon>
        <taxon>Eubacteriales</taxon>
        <taxon>Oscillospiraceae</taxon>
        <taxon>Ruminococcus</taxon>
    </lineage>
</organism>
<dbReference type="PANTHER" id="PTHR39201">
    <property type="entry name" value="EXPORTED PROTEIN-RELATED"/>
    <property type="match status" value="1"/>
</dbReference>
<proteinExistence type="predicted"/>
<dbReference type="AlphaFoldDB" id="D4LEX1"/>